<keyword evidence="2" id="KW-0732">Signal</keyword>
<dbReference type="EMBL" id="JBFTWV010000028">
    <property type="protein sequence ID" value="KAL2796256.1"/>
    <property type="molecule type" value="Genomic_DNA"/>
</dbReference>
<keyword evidence="4" id="KW-1185">Reference proteome</keyword>
<sequence length="155" mass="16137">MHLATKTTLPLLLLLLRTLAVTAVARDLAPCVETCIMDNLSASYCDGDETGSALDRCLCAGLSEQTPMITCMKKECSTEDQNTYAENLPQLCRSTLFPDYEEPSGAGQEEEEGGKEGTSPASTAPESERETDGAGSVGAPGFVAVVGGAVAAMVL</sequence>
<dbReference type="Proteomes" id="UP001610563">
    <property type="component" value="Unassembled WGS sequence"/>
</dbReference>
<gene>
    <name evidence="3" type="ORF">BJX66DRAFT_336269</name>
</gene>
<protein>
    <recommendedName>
        <fullName evidence="5">Extracellular membrane protein CFEM domain-containing protein</fullName>
    </recommendedName>
</protein>
<feature type="region of interest" description="Disordered" evidence="1">
    <location>
        <begin position="96"/>
        <end position="139"/>
    </location>
</feature>
<proteinExistence type="predicted"/>
<name>A0ABR4GB49_9EURO</name>
<evidence type="ECO:0000256" key="2">
    <source>
        <dbReference type="SAM" id="SignalP"/>
    </source>
</evidence>
<accession>A0ABR4GB49</accession>
<feature type="chain" id="PRO_5047365137" description="Extracellular membrane protein CFEM domain-containing protein" evidence="2">
    <location>
        <begin position="26"/>
        <end position="155"/>
    </location>
</feature>
<evidence type="ECO:0000313" key="4">
    <source>
        <dbReference type="Proteomes" id="UP001610563"/>
    </source>
</evidence>
<organism evidence="3 4">
    <name type="scientific">Aspergillus keveii</name>
    <dbReference type="NCBI Taxonomy" id="714993"/>
    <lineage>
        <taxon>Eukaryota</taxon>
        <taxon>Fungi</taxon>
        <taxon>Dikarya</taxon>
        <taxon>Ascomycota</taxon>
        <taxon>Pezizomycotina</taxon>
        <taxon>Eurotiomycetes</taxon>
        <taxon>Eurotiomycetidae</taxon>
        <taxon>Eurotiales</taxon>
        <taxon>Aspergillaceae</taxon>
        <taxon>Aspergillus</taxon>
        <taxon>Aspergillus subgen. Nidulantes</taxon>
    </lineage>
</organism>
<reference evidence="3 4" key="1">
    <citation type="submission" date="2024-07" db="EMBL/GenBank/DDBJ databases">
        <title>Section-level genome sequencing and comparative genomics of Aspergillus sections Usti and Cavernicolus.</title>
        <authorList>
            <consortium name="Lawrence Berkeley National Laboratory"/>
            <person name="Nybo J.L."/>
            <person name="Vesth T.C."/>
            <person name="Theobald S."/>
            <person name="Frisvad J.C."/>
            <person name="Larsen T.O."/>
            <person name="Kjaerboelling I."/>
            <person name="Rothschild-Mancinelli K."/>
            <person name="Lyhne E.K."/>
            <person name="Kogle M.E."/>
            <person name="Barry K."/>
            <person name="Clum A."/>
            <person name="Na H."/>
            <person name="Ledsgaard L."/>
            <person name="Lin J."/>
            <person name="Lipzen A."/>
            <person name="Kuo A."/>
            <person name="Riley R."/>
            <person name="Mondo S."/>
            <person name="Labutti K."/>
            <person name="Haridas S."/>
            <person name="Pangalinan J."/>
            <person name="Salamov A.A."/>
            <person name="Simmons B.A."/>
            <person name="Magnuson J.K."/>
            <person name="Chen J."/>
            <person name="Drula E."/>
            <person name="Henrissat B."/>
            <person name="Wiebenga A."/>
            <person name="Lubbers R.J."/>
            <person name="Gomes A.C."/>
            <person name="Makela M.R."/>
            <person name="Stajich J."/>
            <person name="Grigoriev I.V."/>
            <person name="Mortensen U.H."/>
            <person name="De Vries R.P."/>
            <person name="Baker S.E."/>
            <person name="Andersen M.R."/>
        </authorList>
    </citation>
    <scope>NUCLEOTIDE SEQUENCE [LARGE SCALE GENOMIC DNA]</scope>
    <source>
        <strain evidence="3 4">CBS 209.92</strain>
    </source>
</reference>
<evidence type="ECO:0000256" key="1">
    <source>
        <dbReference type="SAM" id="MobiDB-lite"/>
    </source>
</evidence>
<evidence type="ECO:0008006" key="5">
    <source>
        <dbReference type="Google" id="ProtNLM"/>
    </source>
</evidence>
<comment type="caution">
    <text evidence="3">The sequence shown here is derived from an EMBL/GenBank/DDBJ whole genome shotgun (WGS) entry which is preliminary data.</text>
</comment>
<evidence type="ECO:0000313" key="3">
    <source>
        <dbReference type="EMBL" id="KAL2796256.1"/>
    </source>
</evidence>
<feature type="signal peptide" evidence="2">
    <location>
        <begin position="1"/>
        <end position="25"/>
    </location>
</feature>